<name>A0A9K3GNB7_9EUKA</name>
<feature type="non-terminal residue" evidence="1">
    <location>
        <position position="112"/>
    </location>
</feature>
<evidence type="ECO:0000313" key="1">
    <source>
        <dbReference type="EMBL" id="GIQ89038.1"/>
    </source>
</evidence>
<feature type="non-terminal residue" evidence="1">
    <location>
        <position position="1"/>
    </location>
</feature>
<protein>
    <submittedName>
        <fullName evidence="1">Uncharacterized protein</fullName>
    </submittedName>
</protein>
<proteinExistence type="predicted"/>
<sequence length="112" mass="12048">TLLHPTLPLAAYVSLNAHAVPVSTAVWCGEDLVTMDVSGRALCWQGLLERGEPSQGEASLEMFPSPVSEYLPSPEDIDSTRVSSIPAAIRYACWVPERQSIACTTMGGIEIM</sequence>
<evidence type="ECO:0000313" key="2">
    <source>
        <dbReference type="Proteomes" id="UP000265618"/>
    </source>
</evidence>
<dbReference type="EMBL" id="BDIP01004630">
    <property type="protein sequence ID" value="GIQ89038.1"/>
    <property type="molecule type" value="Genomic_DNA"/>
</dbReference>
<accession>A0A9K3GNB7</accession>
<keyword evidence="2" id="KW-1185">Reference proteome</keyword>
<dbReference type="AlphaFoldDB" id="A0A9K3GNB7"/>
<comment type="caution">
    <text evidence="1">The sequence shown here is derived from an EMBL/GenBank/DDBJ whole genome shotgun (WGS) entry which is preliminary data.</text>
</comment>
<gene>
    <name evidence="1" type="ORF">KIPB_011417</name>
</gene>
<organism evidence="1 2">
    <name type="scientific">Kipferlia bialata</name>
    <dbReference type="NCBI Taxonomy" id="797122"/>
    <lineage>
        <taxon>Eukaryota</taxon>
        <taxon>Metamonada</taxon>
        <taxon>Carpediemonas-like organisms</taxon>
        <taxon>Kipferlia</taxon>
    </lineage>
</organism>
<reference evidence="1 2" key="1">
    <citation type="journal article" date="2018" name="PLoS ONE">
        <title>The draft genome of Kipferlia bialata reveals reductive genome evolution in fornicate parasites.</title>
        <authorList>
            <person name="Tanifuji G."/>
            <person name="Takabayashi S."/>
            <person name="Kume K."/>
            <person name="Takagi M."/>
            <person name="Nakayama T."/>
            <person name="Kamikawa R."/>
            <person name="Inagaki Y."/>
            <person name="Hashimoto T."/>
        </authorList>
    </citation>
    <scope>NUCLEOTIDE SEQUENCE [LARGE SCALE GENOMIC DNA]</scope>
    <source>
        <strain evidence="1">NY0173</strain>
    </source>
</reference>
<dbReference type="Proteomes" id="UP000265618">
    <property type="component" value="Unassembled WGS sequence"/>
</dbReference>